<dbReference type="InterPro" id="IPR005855">
    <property type="entry name" value="GFAT"/>
</dbReference>
<feature type="domain" description="SIS" evidence="10">
    <location>
        <begin position="254"/>
        <end position="397"/>
    </location>
</feature>
<dbReference type="EC" id="2.6.1.16" evidence="2"/>
<dbReference type="CDD" id="cd05008">
    <property type="entry name" value="SIS_GlmS_GlmD_1"/>
    <property type="match status" value="1"/>
</dbReference>
<dbReference type="PROSITE" id="PS51464">
    <property type="entry name" value="SIS"/>
    <property type="match status" value="2"/>
</dbReference>
<evidence type="ECO:0000256" key="4">
    <source>
        <dbReference type="ARBA" id="ARBA00022576"/>
    </source>
</evidence>
<dbReference type="AlphaFoldDB" id="A0A075H069"/>
<evidence type="ECO:0000259" key="10">
    <source>
        <dbReference type="PROSITE" id="PS51464"/>
    </source>
</evidence>
<evidence type="ECO:0000256" key="3">
    <source>
        <dbReference type="ARBA" id="ARBA00016090"/>
    </source>
</evidence>
<dbReference type="InterPro" id="IPR046348">
    <property type="entry name" value="SIS_dom_sf"/>
</dbReference>
<keyword evidence="6" id="KW-0677">Repeat</keyword>
<dbReference type="Gene3D" id="3.40.50.10490">
    <property type="entry name" value="Glucose-6-phosphate isomerase like protein, domain 1"/>
    <property type="match status" value="2"/>
</dbReference>
<dbReference type="InterPro" id="IPR035490">
    <property type="entry name" value="GlmS/FrlB_SIS"/>
</dbReference>
<dbReference type="SUPFAM" id="SSF53697">
    <property type="entry name" value="SIS domain"/>
    <property type="match status" value="1"/>
</dbReference>
<keyword evidence="5 11" id="KW-0808">Transferase</keyword>
<dbReference type="CDD" id="cd00714">
    <property type="entry name" value="GFAT"/>
    <property type="match status" value="1"/>
</dbReference>
<feature type="domain" description="SIS" evidence="10">
    <location>
        <begin position="416"/>
        <end position="553"/>
    </location>
</feature>
<dbReference type="FunFam" id="3.60.20.10:FF:000006">
    <property type="entry name" value="Glutamine--fructose-6-phosphate aminotransferase [isomerizing]"/>
    <property type="match status" value="1"/>
</dbReference>
<sequence>MEYRGYDSVGLATISKKRILIKKGVGKVDDVNKLLHLEKLNGSVGIGHTRWATHGGVTYKNAHPHQDCKNEIAIVHNGIIENYNELKKSLITKGHKFKSETDSEVIAHMIGEFLNKNNNIKKAVINVANKLKGTYAFVAILNDGTLVGARYDEPLIVGVAKDGYYISSDVLGFIEYTDQAIFLDNNEFVIIDSESLTIYDANGSKVKKRITRIAWELADVDKGKFAHHTLKEINEQKHMISKAFSIRQSDFQEFVNVLASSKKILITGSGSSYHAALIAKQLLSKFCKLQCETILSSEFQYSSNVLTKDSVLLAISQSGETADLLQIVKTVKESKAKILSLVNVTTSSLARASNLFLGINCGPEIGVAATKSFTAQLSLIYRITNELSIPTMRININEIGKFVNNILNSSKNIVKIAEQIKHIGNIYVLGRGLHFPIALEAALKLKELVYVHAEGIPAGELKHGPLALMDENTIVIMLNPQDETYEDTLSNVYEIKARNAIIVGVSNVNNNKYDEWIKIPKAKDLVYPLLEVIPLQLLAYYTAVKRESNPDYPRNLAKSVTVK</sequence>
<reference evidence="11" key="1">
    <citation type="journal article" date="2014" name="Genome Biol. Evol.">
        <title>Pangenome evidence for extensive interdomain horizontal transfer affecting lineage core and shell genes in uncultured planktonic thaumarchaeota and euryarchaeota.</title>
        <authorList>
            <person name="Deschamps P."/>
            <person name="Zivanovic Y."/>
            <person name="Moreira D."/>
            <person name="Rodriguez-Valera F."/>
            <person name="Lopez-Garcia P."/>
        </authorList>
    </citation>
    <scope>NUCLEOTIDE SEQUENCE</scope>
</reference>
<keyword evidence="4 11" id="KW-0032">Aminotransferase</keyword>
<protein>
    <recommendedName>
        <fullName evidence="3">Glutamine--fructose-6-phosphate aminotransferase [isomerizing]</fullName>
        <ecNumber evidence="2">2.6.1.16</ecNumber>
    </recommendedName>
</protein>
<evidence type="ECO:0000256" key="1">
    <source>
        <dbReference type="ARBA" id="ARBA00001031"/>
    </source>
</evidence>
<accession>A0A075H069</accession>
<dbReference type="InterPro" id="IPR017932">
    <property type="entry name" value="GATase_2_dom"/>
</dbReference>
<dbReference type="SUPFAM" id="SSF56235">
    <property type="entry name" value="N-terminal nucleophile aminohydrolases (Ntn hydrolases)"/>
    <property type="match status" value="1"/>
</dbReference>
<feature type="domain" description="Glutamine amidotransferase type-2" evidence="9">
    <location>
        <begin position="1"/>
        <end position="194"/>
    </location>
</feature>
<comment type="function">
    <text evidence="8">Catalyzes the first step in hexosamine metabolism, converting fructose-6P into glucosamine-6P using glutamine as a nitrogen source.</text>
</comment>
<dbReference type="InterPro" id="IPR029055">
    <property type="entry name" value="Ntn_hydrolases_N"/>
</dbReference>
<dbReference type="EMBL" id="KF900834">
    <property type="protein sequence ID" value="AIF08525.1"/>
    <property type="molecule type" value="Genomic_DNA"/>
</dbReference>
<evidence type="ECO:0000256" key="6">
    <source>
        <dbReference type="ARBA" id="ARBA00022737"/>
    </source>
</evidence>
<dbReference type="NCBIfam" id="NF001484">
    <property type="entry name" value="PRK00331.1"/>
    <property type="match status" value="1"/>
</dbReference>
<dbReference type="GO" id="GO:0004360">
    <property type="term" value="F:glutamine-fructose-6-phosphate transaminase (isomerizing) activity"/>
    <property type="evidence" value="ECO:0007669"/>
    <property type="project" value="UniProtKB-EC"/>
</dbReference>
<dbReference type="CDD" id="cd05009">
    <property type="entry name" value="SIS_GlmS_GlmD_2"/>
    <property type="match status" value="1"/>
</dbReference>
<evidence type="ECO:0000313" key="11">
    <source>
        <dbReference type="EMBL" id="AIF08525.1"/>
    </source>
</evidence>
<dbReference type="FunFam" id="3.40.50.10490:FF:000002">
    <property type="entry name" value="Glutamine--fructose-6-phosphate aminotransferase [isomerizing]"/>
    <property type="match status" value="1"/>
</dbReference>
<dbReference type="Pfam" id="PF13522">
    <property type="entry name" value="GATase_6"/>
    <property type="match status" value="1"/>
</dbReference>
<gene>
    <name evidence="11" type="primary">glmS</name>
</gene>
<dbReference type="Pfam" id="PF01380">
    <property type="entry name" value="SIS"/>
    <property type="match status" value="2"/>
</dbReference>
<dbReference type="PROSITE" id="PS51278">
    <property type="entry name" value="GATASE_TYPE_2"/>
    <property type="match status" value="1"/>
</dbReference>
<dbReference type="InterPro" id="IPR047084">
    <property type="entry name" value="GFAT_N"/>
</dbReference>
<dbReference type="GO" id="GO:0097367">
    <property type="term" value="F:carbohydrate derivative binding"/>
    <property type="evidence" value="ECO:0007669"/>
    <property type="project" value="InterPro"/>
</dbReference>
<dbReference type="Gene3D" id="3.60.20.10">
    <property type="entry name" value="Glutamine Phosphoribosylpyrophosphate, subunit 1, domain 1"/>
    <property type="match status" value="1"/>
</dbReference>
<name>A0A075H069_9ARCH</name>
<proteinExistence type="predicted"/>
<dbReference type="GO" id="GO:0046349">
    <property type="term" value="P:amino sugar biosynthetic process"/>
    <property type="evidence" value="ECO:0007669"/>
    <property type="project" value="UniProtKB-ARBA"/>
</dbReference>
<dbReference type="PANTHER" id="PTHR10937:SF0">
    <property type="entry name" value="GLUTAMINE--FRUCTOSE-6-PHOSPHATE TRANSAMINASE (ISOMERIZING)"/>
    <property type="match status" value="1"/>
</dbReference>
<evidence type="ECO:0000259" key="9">
    <source>
        <dbReference type="PROSITE" id="PS51278"/>
    </source>
</evidence>
<dbReference type="GO" id="GO:0006047">
    <property type="term" value="P:UDP-N-acetylglucosamine metabolic process"/>
    <property type="evidence" value="ECO:0007669"/>
    <property type="project" value="TreeGrafter"/>
</dbReference>
<evidence type="ECO:0000256" key="2">
    <source>
        <dbReference type="ARBA" id="ARBA00012916"/>
    </source>
</evidence>
<organism evidence="11">
    <name type="scientific">uncultured marine thaumarchaeote KM3_31_E07</name>
    <dbReference type="NCBI Taxonomy" id="1456118"/>
    <lineage>
        <taxon>Archaea</taxon>
        <taxon>Nitrososphaerota</taxon>
        <taxon>environmental samples</taxon>
    </lineage>
</organism>
<dbReference type="GO" id="GO:0006002">
    <property type="term" value="P:fructose 6-phosphate metabolic process"/>
    <property type="evidence" value="ECO:0007669"/>
    <property type="project" value="TreeGrafter"/>
</dbReference>
<dbReference type="InterPro" id="IPR001347">
    <property type="entry name" value="SIS_dom"/>
</dbReference>
<comment type="catalytic activity">
    <reaction evidence="1">
        <text>D-fructose 6-phosphate + L-glutamine = D-glucosamine 6-phosphate + L-glutamate</text>
        <dbReference type="Rhea" id="RHEA:13237"/>
        <dbReference type="ChEBI" id="CHEBI:29985"/>
        <dbReference type="ChEBI" id="CHEBI:58359"/>
        <dbReference type="ChEBI" id="CHEBI:58725"/>
        <dbReference type="ChEBI" id="CHEBI:61527"/>
        <dbReference type="EC" id="2.6.1.16"/>
    </reaction>
</comment>
<dbReference type="GO" id="GO:0006487">
    <property type="term" value="P:protein N-linked glycosylation"/>
    <property type="evidence" value="ECO:0007669"/>
    <property type="project" value="TreeGrafter"/>
</dbReference>
<keyword evidence="7" id="KW-0315">Glutamine amidotransferase</keyword>
<dbReference type="PANTHER" id="PTHR10937">
    <property type="entry name" value="GLUCOSAMINE--FRUCTOSE-6-PHOSPHATE AMINOTRANSFERASE, ISOMERIZING"/>
    <property type="match status" value="1"/>
</dbReference>
<evidence type="ECO:0000256" key="7">
    <source>
        <dbReference type="ARBA" id="ARBA00022962"/>
    </source>
</evidence>
<dbReference type="NCBIfam" id="TIGR01135">
    <property type="entry name" value="glmS"/>
    <property type="match status" value="1"/>
</dbReference>
<dbReference type="InterPro" id="IPR035466">
    <property type="entry name" value="GlmS/AgaS_SIS"/>
</dbReference>
<evidence type="ECO:0000256" key="8">
    <source>
        <dbReference type="ARBA" id="ARBA00055466"/>
    </source>
</evidence>
<evidence type="ECO:0000256" key="5">
    <source>
        <dbReference type="ARBA" id="ARBA00022679"/>
    </source>
</evidence>